<evidence type="ECO:0000256" key="1">
    <source>
        <dbReference type="ARBA" id="ARBA00022737"/>
    </source>
</evidence>
<accession>A0A2T7NWN3</accession>
<organism evidence="6 7">
    <name type="scientific">Pomacea canaliculata</name>
    <name type="common">Golden apple snail</name>
    <dbReference type="NCBI Taxonomy" id="400727"/>
    <lineage>
        <taxon>Eukaryota</taxon>
        <taxon>Metazoa</taxon>
        <taxon>Spiralia</taxon>
        <taxon>Lophotrochozoa</taxon>
        <taxon>Mollusca</taxon>
        <taxon>Gastropoda</taxon>
        <taxon>Caenogastropoda</taxon>
        <taxon>Architaenioglossa</taxon>
        <taxon>Ampullarioidea</taxon>
        <taxon>Ampullariidae</taxon>
        <taxon>Pomacea</taxon>
    </lineage>
</organism>
<evidence type="ECO:0000259" key="5">
    <source>
        <dbReference type="PROSITE" id="PS01180"/>
    </source>
</evidence>
<dbReference type="Pfam" id="PF00431">
    <property type="entry name" value="CUB"/>
    <property type="match status" value="3"/>
</dbReference>
<evidence type="ECO:0000256" key="3">
    <source>
        <dbReference type="PROSITE-ProRule" id="PRU00059"/>
    </source>
</evidence>
<dbReference type="InterPro" id="IPR000859">
    <property type="entry name" value="CUB_dom"/>
</dbReference>
<gene>
    <name evidence="6" type="ORF">C0Q70_13218</name>
</gene>
<keyword evidence="4" id="KW-0472">Membrane</keyword>
<dbReference type="PROSITE" id="PS01180">
    <property type="entry name" value="CUB"/>
    <property type="match status" value="3"/>
</dbReference>
<keyword evidence="1" id="KW-0677">Repeat</keyword>
<dbReference type="CDD" id="cd00041">
    <property type="entry name" value="CUB"/>
    <property type="match status" value="3"/>
</dbReference>
<evidence type="ECO:0000313" key="6">
    <source>
        <dbReference type="EMBL" id="PVD25562.1"/>
    </source>
</evidence>
<reference evidence="6 7" key="1">
    <citation type="submission" date="2018-04" db="EMBL/GenBank/DDBJ databases">
        <title>The genome of golden apple snail Pomacea canaliculata provides insight into stress tolerance and invasive adaptation.</title>
        <authorList>
            <person name="Liu C."/>
            <person name="Liu B."/>
            <person name="Ren Y."/>
            <person name="Zhang Y."/>
            <person name="Wang H."/>
            <person name="Li S."/>
            <person name="Jiang F."/>
            <person name="Yin L."/>
            <person name="Zhang G."/>
            <person name="Qian W."/>
            <person name="Fan W."/>
        </authorList>
    </citation>
    <scope>NUCLEOTIDE SEQUENCE [LARGE SCALE GENOMIC DNA]</scope>
    <source>
        <strain evidence="6">SZHN2017</strain>
        <tissue evidence="6">Muscle</tissue>
    </source>
</reference>
<dbReference type="SUPFAM" id="SSF49854">
    <property type="entry name" value="Spermadhesin, CUB domain"/>
    <property type="match status" value="3"/>
</dbReference>
<keyword evidence="4" id="KW-0812">Transmembrane</keyword>
<comment type="caution">
    <text evidence="3">Lacks conserved residue(s) required for the propagation of feature annotation.</text>
</comment>
<feature type="domain" description="CUB" evidence="5">
    <location>
        <begin position="124"/>
        <end position="238"/>
    </location>
</feature>
<evidence type="ECO:0000256" key="4">
    <source>
        <dbReference type="SAM" id="Phobius"/>
    </source>
</evidence>
<keyword evidence="2" id="KW-1015">Disulfide bond</keyword>
<dbReference type="OrthoDB" id="10009301at2759"/>
<dbReference type="InterPro" id="IPR035914">
    <property type="entry name" value="Sperma_CUB_dom_sf"/>
</dbReference>
<name>A0A2T7NWN3_POMCA</name>
<keyword evidence="7" id="KW-1185">Reference proteome</keyword>
<comment type="caution">
    <text evidence="6">The sequence shown here is derived from an EMBL/GenBank/DDBJ whole genome shotgun (WGS) entry which is preliminary data.</text>
</comment>
<feature type="domain" description="CUB" evidence="5">
    <location>
        <begin position="30"/>
        <end position="122"/>
    </location>
</feature>
<evidence type="ECO:0000313" key="7">
    <source>
        <dbReference type="Proteomes" id="UP000245119"/>
    </source>
</evidence>
<evidence type="ECO:0000256" key="2">
    <source>
        <dbReference type="ARBA" id="ARBA00023157"/>
    </source>
</evidence>
<feature type="domain" description="CUB" evidence="5">
    <location>
        <begin position="246"/>
        <end position="362"/>
    </location>
</feature>
<proteinExistence type="predicted"/>
<sequence length="534" mass="60191">MEVVRLLHARARQATMAEYHEVSVGIPYKMQTPEYPNNYSNNALYRWQLEVKDAAYVIHVVFTTIDIEQCSGSICNCDYLELFDGPSEMSSRIVRLCSSSPMMSDLYSSGSSLYIKFVSDASRTGTGFTLTYSAVHRQSGYPDNYPPNSNCQWRISADQGNVIHLFVHEVSMENCNTCTCDKVVMYDGPSSSASELYRMCTTIQPNYSVYSTGQDMFITFTSDFNGSGRGFVLEYWAVPDRTERTCAFYLGASASETKTIYSPGYPMNYSNNAECSWQVRADAGYVVQLSVLNVDMEQCTTCSCDKLQIFDASDYLYGRRIRQYCGSLHFDVVYTTQQYAFLTFTSDSSKTGKGFVITYRAVTYDPEFYKTTVGSPTYSQDQTTILVMIVVGSLTGMSILVIFVVFIFFLVKRRQARLLNTYSNLPHTGNTVTVTSTTVPPMHYYQPNIGVVVSVPGVVYPAQSAPPAFMNEAFTPDLIPTSNQQASDFSQHNRISMFIQQGDTRRDKQCSSAATSFLRRREEEKLSTKRQCYF</sequence>
<dbReference type="PANTHER" id="PTHR24251">
    <property type="entry name" value="OVOCHYMASE-RELATED"/>
    <property type="match status" value="1"/>
</dbReference>
<dbReference type="EMBL" id="PZQS01000008">
    <property type="protein sequence ID" value="PVD25562.1"/>
    <property type="molecule type" value="Genomic_DNA"/>
</dbReference>
<dbReference type="SMART" id="SM00042">
    <property type="entry name" value="CUB"/>
    <property type="match status" value="3"/>
</dbReference>
<keyword evidence="4" id="KW-1133">Transmembrane helix</keyword>
<protein>
    <recommendedName>
        <fullName evidence="5">CUB domain-containing protein</fullName>
    </recommendedName>
</protein>
<feature type="transmembrane region" description="Helical" evidence="4">
    <location>
        <begin position="385"/>
        <end position="411"/>
    </location>
</feature>
<dbReference type="STRING" id="400727.A0A2T7NWN3"/>
<dbReference type="AlphaFoldDB" id="A0A2T7NWN3"/>
<dbReference type="FunFam" id="2.60.120.290:FF:000005">
    <property type="entry name" value="Procollagen C-endopeptidase enhancer 1"/>
    <property type="match status" value="3"/>
</dbReference>
<dbReference type="PANTHER" id="PTHR24251:SF37">
    <property type="entry name" value="CUB DOMAIN-CONTAINING PROTEIN"/>
    <property type="match status" value="1"/>
</dbReference>
<dbReference type="Proteomes" id="UP000245119">
    <property type="component" value="Linkage Group LG8"/>
</dbReference>
<dbReference type="Gene3D" id="2.60.120.290">
    <property type="entry name" value="Spermadhesin, CUB domain"/>
    <property type="match status" value="3"/>
</dbReference>